<comment type="cofactor">
    <cofactor evidence="1">
        <name>a divalent metal cation</name>
        <dbReference type="ChEBI" id="CHEBI:60240"/>
    </cofactor>
</comment>
<dbReference type="PANTHER" id="PTHR43213">
    <property type="entry name" value="BIFUNCTIONAL DTTP/UTP PYROPHOSPHATASE/METHYLTRANSFERASE PROTEIN-RELATED"/>
    <property type="match status" value="1"/>
</dbReference>
<evidence type="ECO:0000256" key="1">
    <source>
        <dbReference type="ARBA" id="ARBA00001968"/>
    </source>
</evidence>
<dbReference type="InterPro" id="IPR003697">
    <property type="entry name" value="Maf-like"/>
</dbReference>
<keyword evidence="2" id="KW-0378">Hydrolase</keyword>
<dbReference type="AlphaFoldDB" id="A0A3B0ZZL2"/>
<dbReference type="SUPFAM" id="SSF52972">
    <property type="entry name" value="ITPase-like"/>
    <property type="match status" value="1"/>
</dbReference>
<reference evidence="3" key="1">
    <citation type="submission" date="2018-06" db="EMBL/GenBank/DDBJ databases">
        <authorList>
            <person name="Zhirakovskaya E."/>
        </authorList>
    </citation>
    <scope>NUCLEOTIDE SEQUENCE</scope>
</reference>
<dbReference type="NCBIfam" id="TIGR00172">
    <property type="entry name" value="maf"/>
    <property type="match status" value="1"/>
</dbReference>
<dbReference type="HAMAP" id="MF_00528">
    <property type="entry name" value="Maf"/>
    <property type="match status" value="1"/>
</dbReference>
<dbReference type="InterPro" id="IPR029001">
    <property type="entry name" value="ITPase-like_fam"/>
</dbReference>
<protein>
    <submittedName>
        <fullName evidence="3">Septum formation protein Maf</fullName>
    </submittedName>
</protein>
<dbReference type="PANTHER" id="PTHR43213:SF5">
    <property type="entry name" value="BIFUNCTIONAL DTTP_UTP PYROPHOSPHATASE_METHYLTRANSFERASE PROTEIN-RELATED"/>
    <property type="match status" value="1"/>
</dbReference>
<dbReference type="CDD" id="cd00555">
    <property type="entry name" value="Maf"/>
    <property type="match status" value="1"/>
</dbReference>
<name>A0A3B0ZZL2_9ZZZZ</name>
<dbReference type="PIRSF" id="PIRSF006305">
    <property type="entry name" value="Maf"/>
    <property type="match status" value="1"/>
</dbReference>
<evidence type="ECO:0000313" key="3">
    <source>
        <dbReference type="EMBL" id="VAW94700.1"/>
    </source>
</evidence>
<gene>
    <name evidence="3" type="ORF">MNBD_GAMMA21-3029</name>
</gene>
<proteinExistence type="inferred from homology"/>
<dbReference type="Pfam" id="PF02545">
    <property type="entry name" value="Maf"/>
    <property type="match status" value="1"/>
</dbReference>
<organism evidence="3">
    <name type="scientific">hydrothermal vent metagenome</name>
    <dbReference type="NCBI Taxonomy" id="652676"/>
    <lineage>
        <taxon>unclassified sequences</taxon>
        <taxon>metagenomes</taxon>
        <taxon>ecological metagenomes</taxon>
    </lineage>
</organism>
<accession>A0A3B0ZZL2</accession>
<sequence>MDVDLYLASQSPRRRQLLEQIGVRFAVKIADIDETIIPDESPGQHVQRLAFEKANAIWSSLSETTKIPVLGADTIVCLDGEILGKPVDQASASSMLRSLSGREHEVVTGIALISERHSVCVNVSQVSFRELSQLEIDNYWATGEPIDKAGGYAIQGRAATFVSQLRGSFSGVVGLPLFETAQLLTEYNIPLWQE</sequence>
<dbReference type="EMBL" id="UOFR01000029">
    <property type="protein sequence ID" value="VAW94700.1"/>
    <property type="molecule type" value="Genomic_DNA"/>
</dbReference>
<evidence type="ECO:0000256" key="2">
    <source>
        <dbReference type="ARBA" id="ARBA00022801"/>
    </source>
</evidence>
<dbReference type="Gene3D" id="3.90.950.10">
    <property type="match status" value="1"/>
</dbReference>
<dbReference type="GO" id="GO:0047429">
    <property type="term" value="F:nucleoside triphosphate diphosphatase activity"/>
    <property type="evidence" value="ECO:0007669"/>
    <property type="project" value="InterPro"/>
</dbReference>